<evidence type="ECO:0000313" key="3">
    <source>
        <dbReference type="Proteomes" id="UP001139648"/>
    </source>
</evidence>
<reference evidence="2" key="1">
    <citation type="submission" date="2022-06" db="EMBL/GenBank/DDBJ databases">
        <title>Sequencing the genomes of 1000 actinobacteria strains.</title>
        <authorList>
            <person name="Klenk H.-P."/>
        </authorList>
    </citation>
    <scope>NUCLEOTIDE SEQUENCE</scope>
    <source>
        <strain evidence="2">DSM 46694</strain>
    </source>
</reference>
<comment type="caution">
    <text evidence="2">The sequence shown here is derived from an EMBL/GenBank/DDBJ whole genome shotgun (WGS) entry which is preliminary data.</text>
</comment>
<accession>A0A9X2K0Q4</accession>
<protein>
    <submittedName>
        <fullName evidence="2">Uncharacterized protein</fullName>
    </submittedName>
</protein>
<dbReference type="EMBL" id="JAMZEB010000002">
    <property type="protein sequence ID" value="MCP2355524.1"/>
    <property type="molecule type" value="Genomic_DNA"/>
</dbReference>
<evidence type="ECO:0000256" key="1">
    <source>
        <dbReference type="SAM" id="MobiDB-lite"/>
    </source>
</evidence>
<proteinExistence type="predicted"/>
<gene>
    <name evidence="2" type="ORF">HD597_002544</name>
</gene>
<keyword evidence="3" id="KW-1185">Reference proteome</keyword>
<organism evidence="2 3">
    <name type="scientific">Nonomuraea thailandensis</name>
    <dbReference type="NCBI Taxonomy" id="1188745"/>
    <lineage>
        <taxon>Bacteria</taxon>
        <taxon>Bacillati</taxon>
        <taxon>Actinomycetota</taxon>
        <taxon>Actinomycetes</taxon>
        <taxon>Streptosporangiales</taxon>
        <taxon>Streptosporangiaceae</taxon>
        <taxon>Nonomuraea</taxon>
    </lineage>
</organism>
<dbReference type="Proteomes" id="UP001139648">
    <property type="component" value="Unassembled WGS sequence"/>
</dbReference>
<name>A0A9X2K0Q4_9ACTN</name>
<dbReference type="AlphaFoldDB" id="A0A9X2K0Q4"/>
<sequence length="87" mass="9131">MAPAALIAPSQDVPPALNSPKFAVSTNSRPTVAMNSSGMNFSTVATIWNAAKLRSPMRLTSAGRSSPVSAMTIDHPTSWPVFQNTST</sequence>
<feature type="region of interest" description="Disordered" evidence="1">
    <location>
        <begin position="59"/>
        <end position="87"/>
    </location>
</feature>
<evidence type="ECO:0000313" key="2">
    <source>
        <dbReference type="EMBL" id="MCP2355524.1"/>
    </source>
</evidence>